<accession>A0A9P5X7J6</accession>
<keyword evidence="2" id="KW-1185">Reference proteome</keyword>
<proteinExistence type="predicted"/>
<gene>
    <name evidence="1" type="ORF">P691DRAFT_807712</name>
</gene>
<comment type="caution">
    <text evidence="1">The sequence shown here is derived from an EMBL/GenBank/DDBJ whole genome shotgun (WGS) entry which is preliminary data.</text>
</comment>
<sequence>MISQGFPMSRLDTERLFRSICITPWCWYVVPYVMRHINITVAAQYDNASRWSRVKGEIRRSRTKIYSFDLGEVVEAVDAKALQRCTIRVIGMEPSALCVVVGPFSARFGFAGDAFYVLPYSEI</sequence>
<name>A0A9P5X7J6_9AGAR</name>
<dbReference type="Proteomes" id="UP000807342">
    <property type="component" value="Unassembled WGS sequence"/>
</dbReference>
<evidence type="ECO:0000313" key="1">
    <source>
        <dbReference type="EMBL" id="KAF9444226.1"/>
    </source>
</evidence>
<dbReference type="AlphaFoldDB" id="A0A9P5X7J6"/>
<evidence type="ECO:0000313" key="2">
    <source>
        <dbReference type="Proteomes" id="UP000807342"/>
    </source>
</evidence>
<dbReference type="EMBL" id="MU151393">
    <property type="protein sequence ID" value="KAF9444226.1"/>
    <property type="molecule type" value="Genomic_DNA"/>
</dbReference>
<organism evidence="1 2">
    <name type="scientific">Macrolepiota fuliginosa MF-IS2</name>
    <dbReference type="NCBI Taxonomy" id="1400762"/>
    <lineage>
        <taxon>Eukaryota</taxon>
        <taxon>Fungi</taxon>
        <taxon>Dikarya</taxon>
        <taxon>Basidiomycota</taxon>
        <taxon>Agaricomycotina</taxon>
        <taxon>Agaricomycetes</taxon>
        <taxon>Agaricomycetidae</taxon>
        <taxon>Agaricales</taxon>
        <taxon>Agaricineae</taxon>
        <taxon>Agaricaceae</taxon>
        <taxon>Macrolepiota</taxon>
    </lineage>
</organism>
<reference evidence="1" key="1">
    <citation type="submission" date="2020-11" db="EMBL/GenBank/DDBJ databases">
        <authorList>
            <consortium name="DOE Joint Genome Institute"/>
            <person name="Ahrendt S."/>
            <person name="Riley R."/>
            <person name="Andreopoulos W."/>
            <person name="Labutti K."/>
            <person name="Pangilinan J."/>
            <person name="Ruiz-Duenas F.J."/>
            <person name="Barrasa J.M."/>
            <person name="Sanchez-Garcia M."/>
            <person name="Camarero S."/>
            <person name="Miyauchi S."/>
            <person name="Serrano A."/>
            <person name="Linde D."/>
            <person name="Babiker R."/>
            <person name="Drula E."/>
            <person name="Ayuso-Fernandez I."/>
            <person name="Pacheco R."/>
            <person name="Padilla G."/>
            <person name="Ferreira P."/>
            <person name="Barriuso J."/>
            <person name="Kellner H."/>
            <person name="Castanera R."/>
            <person name="Alfaro M."/>
            <person name="Ramirez L."/>
            <person name="Pisabarro A.G."/>
            <person name="Kuo A."/>
            <person name="Tritt A."/>
            <person name="Lipzen A."/>
            <person name="He G."/>
            <person name="Yan M."/>
            <person name="Ng V."/>
            <person name="Cullen D."/>
            <person name="Martin F."/>
            <person name="Rosso M.-N."/>
            <person name="Henrissat B."/>
            <person name="Hibbett D."/>
            <person name="Martinez A.T."/>
            <person name="Grigoriev I.V."/>
        </authorList>
    </citation>
    <scope>NUCLEOTIDE SEQUENCE</scope>
    <source>
        <strain evidence="1">MF-IS2</strain>
    </source>
</reference>
<protein>
    <submittedName>
        <fullName evidence="1">Uncharacterized protein</fullName>
    </submittedName>
</protein>